<dbReference type="Gene3D" id="2.60.40.790">
    <property type="match status" value="1"/>
</dbReference>
<dbReference type="EMBL" id="LXWW01000079">
    <property type="protein sequence ID" value="OAO16440.1"/>
    <property type="molecule type" value="Genomic_DNA"/>
</dbReference>
<keyword evidence="4" id="KW-0812">Transmembrane</keyword>
<feature type="transmembrane region" description="Helical" evidence="4">
    <location>
        <begin position="12"/>
        <end position="32"/>
    </location>
</feature>
<sequence length="209" mass="23582">MNTKLPMTYSVMPWWALIPVLVLCIPIVALLAPYMTNIFLIYFGFKFACHCLEASKQCEGKKVDAEHVKDTIVDAAKNTFEDVKECGMHIVNAVKPYIPVIQEPVFNMESAMEVKELKDSFLIEIDVPGVQKEDVKMEREGNTISVCAIRKTVSVGEEGVQTKEYKHSFDLPETADMDSIMAKCDNGVLTITAQKKVQFKKERKNVVIE</sequence>
<proteinExistence type="inferred from homology"/>
<dbReference type="SUPFAM" id="SSF49764">
    <property type="entry name" value="HSP20-like chaperones"/>
    <property type="match status" value="1"/>
</dbReference>
<dbReference type="Pfam" id="PF00011">
    <property type="entry name" value="HSP20"/>
    <property type="match status" value="1"/>
</dbReference>
<dbReference type="InterPro" id="IPR031107">
    <property type="entry name" value="Small_HSP"/>
</dbReference>
<accession>A0A196SHB7</accession>
<gene>
    <name evidence="6" type="ORF">AV274_1817</name>
</gene>
<evidence type="ECO:0000313" key="6">
    <source>
        <dbReference type="EMBL" id="OAO16440.1"/>
    </source>
</evidence>
<keyword evidence="4" id="KW-1133">Transmembrane helix</keyword>
<dbReference type="InterPro" id="IPR008978">
    <property type="entry name" value="HSP20-like_chaperone"/>
</dbReference>
<protein>
    <submittedName>
        <fullName evidence="6">Heat shock protein</fullName>
    </submittedName>
</protein>
<organism evidence="6 7">
    <name type="scientific">Blastocystis sp. subtype 1 (strain ATCC 50177 / NandII)</name>
    <dbReference type="NCBI Taxonomy" id="478820"/>
    <lineage>
        <taxon>Eukaryota</taxon>
        <taxon>Sar</taxon>
        <taxon>Stramenopiles</taxon>
        <taxon>Bigyra</taxon>
        <taxon>Opalozoa</taxon>
        <taxon>Opalinata</taxon>
        <taxon>Blastocystidae</taxon>
        <taxon>Blastocystis</taxon>
    </lineage>
</organism>
<keyword evidence="4" id="KW-0472">Membrane</keyword>
<evidence type="ECO:0000256" key="1">
    <source>
        <dbReference type="ARBA" id="ARBA00023016"/>
    </source>
</evidence>
<evidence type="ECO:0000313" key="7">
    <source>
        <dbReference type="Proteomes" id="UP000078348"/>
    </source>
</evidence>
<feature type="domain" description="SHSP" evidence="5">
    <location>
        <begin position="103"/>
        <end position="209"/>
    </location>
</feature>
<dbReference type="PANTHER" id="PTHR11527">
    <property type="entry name" value="HEAT-SHOCK PROTEIN 20 FAMILY MEMBER"/>
    <property type="match status" value="1"/>
</dbReference>
<dbReference type="InterPro" id="IPR002068">
    <property type="entry name" value="A-crystallin/Hsp20_dom"/>
</dbReference>
<comment type="caution">
    <text evidence="6">The sequence shown here is derived from an EMBL/GenBank/DDBJ whole genome shotgun (WGS) entry which is preliminary data.</text>
</comment>
<evidence type="ECO:0000259" key="5">
    <source>
        <dbReference type="PROSITE" id="PS01031"/>
    </source>
</evidence>
<evidence type="ECO:0000256" key="2">
    <source>
        <dbReference type="PROSITE-ProRule" id="PRU00285"/>
    </source>
</evidence>
<dbReference type="Proteomes" id="UP000078348">
    <property type="component" value="Unassembled WGS sequence"/>
</dbReference>
<evidence type="ECO:0000256" key="4">
    <source>
        <dbReference type="SAM" id="Phobius"/>
    </source>
</evidence>
<evidence type="ECO:0000256" key="3">
    <source>
        <dbReference type="RuleBase" id="RU003616"/>
    </source>
</evidence>
<dbReference type="PROSITE" id="PS01031">
    <property type="entry name" value="SHSP"/>
    <property type="match status" value="1"/>
</dbReference>
<dbReference type="OrthoDB" id="205527at2759"/>
<comment type="similarity">
    <text evidence="2 3">Belongs to the small heat shock protein (HSP20) family.</text>
</comment>
<reference evidence="6 7" key="1">
    <citation type="submission" date="2016-05" db="EMBL/GenBank/DDBJ databases">
        <title>Nuclear genome of Blastocystis sp. subtype 1 NandII.</title>
        <authorList>
            <person name="Gentekaki E."/>
            <person name="Curtis B."/>
            <person name="Stairs C."/>
            <person name="Eme L."/>
            <person name="Herman E."/>
            <person name="Klimes V."/>
            <person name="Arias M.C."/>
            <person name="Elias M."/>
            <person name="Hilliou F."/>
            <person name="Klute M."/>
            <person name="Malik S.-B."/>
            <person name="Pightling A."/>
            <person name="Rachubinski R."/>
            <person name="Salas D."/>
            <person name="Schlacht A."/>
            <person name="Suga H."/>
            <person name="Archibald J."/>
            <person name="Ball S.G."/>
            <person name="Clark G."/>
            <person name="Dacks J."/>
            <person name="Van Der Giezen M."/>
            <person name="Tsaousis A."/>
            <person name="Roger A."/>
        </authorList>
    </citation>
    <scope>NUCLEOTIDE SEQUENCE [LARGE SCALE GENOMIC DNA]</scope>
    <source>
        <strain evidence="7">ATCC 50177 / NandII</strain>
    </source>
</reference>
<dbReference type="STRING" id="478820.A0A196SHB7"/>
<dbReference type="CDD" id="cd06464">
    <property type="entry name" value="ACD_sHsps-like"/>
    <property type="match status" value="1"/>
</dbReference>
<keyword evidence="1 6" id="KW-0346">Stress response</keyword>
<dbReference type="AlphaFoldDB" id="A0A196SHB7"/>
<keyword evidence="7" id="KW-1185">Reference proteome</keyword>
<name>A0A196SHB7_BLAHN</name>